<dbReference type="EMBL" id="VEPZ02000209">
    <property type="protein sequence ID" value="KAE8729957.1"/>
    <property type="molecule type" value="Genomic_DNA"/>
</dbReference>
<gene>
    <name evidence="1" type="ORF">F3Y22_tig00003041pilonHSYRG00335</name>
</gene>
<keyword evidence="2" id="KW-1185">Reference proteome</keyword>
<dbReference type="Proteomes" id="UP000436088">
    <property type="component" value="Unassembled WGS sequence"/>
</dbReference>
<proteinExistence type="predicted"/>
<comment type="caution">
    <text evidence="1">The sequence shown here is derived from an EMBL/GenBank/DDBJ whole genome shotgun (WGS) entry which is preliminary data.</text>
</comment>
<organism evidence="1 2">
    <name type="scientific">Hibiscus syriacus</name>
    <name type="common">Rose of Sharon</name>
    <dbReference type="NCBI Taxonomy" id="106335"/>
    <lineage>
        <taxon>Eukaryota</taxon>
        <taxon>Viridiplantae</taxon>
        <taxon>Streptophyta</taxon>
        <taxon>Embryophyta</taxon>
        <taxon>Tracheophyta</taxon>
        <taxon>Spermatophyta</taxon>
        <taxon>Magnoliopsida</taxon>
        <taxon>eudicotyledons</taxon>
        <taxon>Gunneridae</taxon>
        <taxon>Pentapetalae</taxon>
        <taxon>rosids</taxon>
        <taxon>malvids</taxon>
        <taxon>Malvales</taxon>
        <taxon>Malvaceae</taxon>
        <taxon>Malvoideae</taxon>
        <taxon>Hibiscus</taxon>
    </lineage>
</organism>
<protein>
    <submittedName>
        <fullName evidence="1">Uncharacterized protein</fullName>
    </submittedName>
</protein>
<accession>A0A6A3CMM5</accession>
<evidence type="ECO:0000313" key="1">
    <source>
        <dbReference type="EMBL" id="KAE8729957.1"/>
    </source>
</evidence>
<name>A0A6A3CMM5_HIBSY</name>
<dbReference type="PANTHER" id="PTHR13343:SF28">
    <property type="entry name" value="PENTATRICOPEPTIDE REPEAT (PPR) SUPERFAMILY PROTEIN"/>
    <property type="match status" value="1"/>
</dbReference>
<dbReference type="PANTHER" id="PTHR13343">
    <property type="entry name" value="CREG1 PROTEIN"/>
    <property type="match status" value="1"/>
</dbReference>
<dbReference type="AlphaFoldDB" id="A0A6A3CMM5"/>
<reference evidence="1" key="1">
    <citation type="submission" date="2019-09" db="EMBL/GenBank/DDBJ databases">
        <title>Draft genome information of white flower Hibiscus syriacus.</title>
        <authorList>
            <person name="Kim Y.-M."/>
        </authorList>
    </citation>
    <scope>NUCLEOTIDE SEQUENCE [LARGE SCALE GENOMIC DNA]</scope>
    <source>
        <strain evidence="1">YM2019G1</strain>
    </source>
</reference>
<sequence length="272" mass="30596">MECIRLRRLVNSKATVMFSGIFNGEVHENIMWLDLPYATDEHGSTNLVSRFGTTKIMQEIKLSGLSEIDDDINFEDENDDDDDNDENYGEEWVATFEDEVDQDDFDGTLGDWAKLETMRSSYIMKTTWSKIQVASDDLIVWMEQPSDGLAIQGLLRPAFTDEHSEIQKHISINQSPGSDTGLAAKHFTTNTAIIRFQDNNGFSLPLQTNAKLEDFKQAQLDVIAPSAVNIISRLKAGGKKTTQALRSLCLRCKGIQVEVKRKNLKAMKSPEV</sequence>
<evidence type="ECO:0000313" key="2">
    <source>
        <dbReference type="Proteomes" id="UP000436088"/>
    </source>
</evidence>